<evidence type="ECO:0000256" key="5">
    <source>
        <dbReference type="ARBA" id="ARBA00023136"/>
    </source>
</evidence>
<keyword evidence="6 9" id="KW-0675">Receptor</keyword>
<sequence>MIQDKEHNTHCSNNNESEAIYATETSVYVPVFFCGLILNVWALRVFCCKLNKWTETRVYMTNLAVADCLLVLMLPLRLAYKTQAVNTVCLALESVYFVNRYMSIFLITITAIDRYIAITYPLKAKTIRSPLKSATVCGLLWTLLIIILCTTKLVDGRYNTGICFRKVSREPSVHLFASVIWGFLIPLTILSFCSIQTTKKLIKKKNTQPYEVKLIQKAIKIIFANMTVFIVCFLPLHVAILTRFIADSTKASCTKTEKIEIFVNLAAILANTNCCLDAICYYFVNKEFQKASLEPSTNIHQESEQQDSVII</sequence>
<evidence type="ECO:0000313" key="13">
    <source>
        <dbReference type="Proteomes" id="UP000826234"/>
    </source>
</evidence>
<dbReference type="Pfam" id="PF00001">
    <property type="entry name" value="7tm_1"/>
    <property type="match status" value="1"/>
</dbReference>
<evidence type="ECO:0000259" key="11">
    <source>
        <dbReference type="PROSITE" id="PS50262"/>
    </source>
</evidence>
<feature type="transmembrane region" description="Helical" evidence="10">
    <location>
        <begin position="174"/>
        <end position="197"/>
    </location>
</feature>
<evidence type="ECO:0000256" key="8">
    <source>
        <dbReference type="ARBA" id="ARBA00023224"/>
    </source>
</evidence>
<feature type="transmembrane region" description="Helical" evidence="10">
    <location>
        <begin position="261"/>
        <end position="284"/>
    </location>
</feature>
<organism evidence="12 13">
    <name type="scientific">Phrynosoma platyrhinos</name>
    <name type="common">Desert horned lizard</name>
    <dbReference type="NCBI Taxonomy" id="52577"/>
    <lineage>
        <taxon>Eukaryota</taxon>
        <taxon>Metazoa</taxon>
        <taxon>Chordata</taxon>
        <taxon>Craniata</taxon>
        <taxon>Vertebrata</taxon>
        <taxon>Euteleostomi</taxon>
        <taxon>Lepidosauria</taxon>
        <taxon>Squamata</taxon>
        <taxon>Bifurcata</taxon>
        <taxon>Unidentata</taxon>
        <taxon>Episquamata</taxon>
        <taxon>Toxicofera</taxon>
        <taxon>Iguania</taxon>
        <taxon>Phrynosomatidae</taxon>
        <taxon>Phrynosomatinae</taxon>
        <taxon>Phrynosoma</taxon>
    </lineage>
</organism>
<evidence type="ECO:0000313" key="12">
    <source>
        <dbReference type="EMBL" id="KAH0623992.1"/>
    </source>
</evidence>
<feature type="domain" description="G-protein coupled receptors family 1 profile" evidence="11">
    <location>
        <begin position="38"/>
        <end position="281"/>
    </location>
</feature>
<evidence type="ECO:0000256" key="7">
    <source>
        <dbReference type="ARBA" id="ARBA00023180"/>
    </source>
</evidence>
<dbReference type="Proteomes" id="UP000826234">
    <property type="component" value="Unassembled WGS sequence"/>
</dbReference>
<evidence type="ECO:0000256" key="4">
    <source>
        <dbReference type="ARBA" id="ARBA00023040"/>
    </source>
</evidence>
<dbReference type="PANTHER" id="PTHR24232:SF97">
    <property type="entry name" value="G-PROTEIN COUPLED RECEPTORS FAMILY 1 PROFILE DOMAIN-CONTAINING PROTEIN"/>
    <property type="match status" value="1"/>
</dbReference>
<name>A0ABQ7T317_PHRPL</name>
<accession>A0ABQ7T317</accession>
<keyword evidence="8 9" id="KW-0807">Transducer</keyword>
<keyword evidence="7" id="KW-0325">Glycoprotein</keyword>
<dbReference type="InterPro" id="IPR017452">
    <property type="entry name" value="GPCR_Rhodpsn_7TM"/>
</dbReference>
<evidence type="ECO:0000256" key="9">
    <source>
        <dbReference type="RuleBase" id="RU000688"/>
    </source>
</evidence>
<feature type="transmembrane region" description="Helical" evidence="10">
    <location>
        <begin position="27"/>
        <end position="47"/>
    </location>
</feature>
<dbReference type="EMBL" id="JAIPUX010001880">
    <property type="protein sequence ID" value="KAH0623992.1"/>
    <property type="molecule type" value="Genomic_DNA"/>
</dbReference>
<keyword evidence="5 10" id="KW-0472">Membrane</keyword>
<dbReference type="PRINTS" id="PR00237">
    <property type="entry name" value="GPCRRHODOPSN"/>
</dbReference>
<reference evidence="12 13" key="1">
    <citation type="journal article" date="2022" name="Gigascience">
        <title>A chromosome-level genome assembly and annotation of the desert horned lizard, Phrynosoma platyrhinos, provides insight into chromosomal rearrangements among reptiles.</title>
        <authorList>
            <person name="Koochekian N."/>
            <person name="Ascanio A."/>
            <person name="Farleigh K."/>
            <person name="Card D.C."/>
            <person name="Schield D.R."/>
            <person name="Castoe T.A."/>
            <person name="Jezkova T."/>
        </authorList>
    </citation>
    <scope>NUCLEOTIDE SEQUENCE [LARGE SCALE GENOMIC DNA]</scope>
    <source>
        <strain evidence="12">NK-2021</strain>
    </source>
</reference>
<proteinExistence type="inferred from homology"/>
<evidence type="ECO:0000256" key="10">
    <source>
        <dbReference type="SAM" id="Phobius"/>
    </source>
</evidence>
<keyword evidence="3 10" id="KW-1133">Transmembrane helix</keyword>
<dbReference type="Gene3D" id="1.20.1070.10">
    <property type="entry name" value="Rhodopsin 7-helix transmembrane proteins"/>
    <property type="match status" value="1"/>
</dbReference>
<comment type="similarity">
    <text evidence="9">Belongs to the G-protein coupled receptor 1 family.</text>
</comment>
<evidence type="ECO:0000256" key="6">
    <source>
        <dbReference type="ARBA" id="ARBA00023170"/>
    </source>
</evidence>
<dbReference type="PROSITE" id="PS00237">
    <property type="entry name" value="G_PROTEIN_RECEP_F1_1"/>
    <property type="match status" value="1"/>
</dbReference>
<feature type="transmembrane region" description="Helical" evidence="10">
    <location>
        <begin position="59"/>
        <end position="80"/>
    </location>
</feature>
<comment type="caution">
    <text evidence="12">The sequence shown here is derived from an EMBL/GenBank/DDBJ whole genome shotgun (WGS) entry which is preliminary data.</text>
</comment>
<keyword evidence="4 9" id="KW-0297">G-protein coupled receptor</keyword>
<keyword evidence="2 9" id="KW-0812">Transmembrane</keyword>
<protein>
    <recommendedName>
        <fullName evidence="11">G-protein coupled receptors family 1 profile domain-containing protein</fullName>
    </recommendedName>
</protein>
<comment type="subcellular location">
    <subcellularLocation>
        <location evidence="1">Membrane</location>
        <topology evidence="1">Multi-pass membrane protein</topology>
    </subcellularLocation>
</comment>
<feature type="transmembrane region" description="Helical" evidence="10">
    <location>
        <begin position="100"/>
        <end position="122"/>
    </location>
</feature>
<dbReference type="PROSITE" id="PS50262">
    <property type="entry name" value="G_PROTEIN_RECEP_F1_2"/>
    <property type="match status" value="1"/>
</dbReference>
<evidence type="ECO:0000256" key="3">
    <source>
        <dbReference type="ARBA" id="ARBA00022989"/>
    </source>
</evidence>
<gene>
    <name evidence="12" type="ORF">JD844_007236</name>
</gene>
<dbReference type="PANTHER" id="PTHR24232">
    <property type="entry name" value="G-PROTEIN COUPLED RECEPTOR"/>
    <property type="match status" value="1"/>
</dbReference>
<evidence type="ECO:0000256" key="2">
    <source>
        <dbReference type="ARBA" id="ARBA00022692"/>
    </source>
</evidence>
<dbReference type="InterPro" id="IPR000276">
    <property type="entry name" value="GPCR_Rhodpsn"/>
</dbReference>
<feature type="transmembrane region" description="Helical" evidence="10">
    <location>
        <begin position="134"/>
        <end position="154"/>
    </location>
</feature>
<feature type="transmembrane region" description="Helical" evidence="10">
    <location>
        <begin position="218"/>
        <end position="241"/>
    </location>
</feature>
<evidence type="ECO:0000256" key="1">
    <source>
        <dbReference type="ARBA" id="ARBA00004141"/>
    </source>
</evidence>
<keyword evidence="13" id="KW-1185">Reference proteome</keyword>
<dbReference type="SUPFAM" id="SSF81321">
    <property type="entry name" value="Family A G protein-coupled receptor-like"/>
    <property type="match status" value="1"/>
</dbReference>